<evidence type="ECO:0000256" key="1">
    <source>
        <dbReference type="SAM" id="SignalP"/>
    </source>
</evidence>
<dbReference type="AlphaFoldDB" id="A0AAD6UDZ4"/>
<dbReference type="Proteomes" id="UP001222325">
    <property type="component" value="Unassembled WGS sequence"/>
</dbReference>
<dbReference type="EMBL" id="JARJCN010000007">
    <property type="protein sequence ID" value="KAJ7099373.1"/>
    <property type="molecule type" value="Genomic_DNA"/>
</dbReference>
<gene>
    <name evidence="2" type="ORF">B0H15DRAFT_797038</name>
</gene>
<name>A0AAD6UDZ4_9AGAR</name>
<reference evidence="2" key="1">
    <citation type="submission" date="2023-03" db="EMBL/GenBank/DDBJ databases">
        <title>Massive genome expansion in bonnet fungi (Mycena s.s.) driven by repeated elements and novel gene families across ecological guilds.</title>
        <authorList>
            <consortium name="Lawrence Berkeley National Laboratory"/>
            <person name="Harder C.B."/>
            <person name="Miyauchi S."/>
            <person name="Viragh M."/>
            <person name="Kuo A."/>
            <person name="Thoen E."/>
            <person name="Andreopoulos B."/>
            <person name="Lu D."/>
            <person name="Skrede I."/>
            <person name="Drula E."/>
            <person name="Henrissat B."/>
            <person name="Morin E."/>
            <person name="Kohler A."/>
            <person name="Barry K."/>
            <person name="LaButti K."/>
            <person name="Morin E."/>
            <person name="Salamov A."/>
            <person name="Lipzen A."/>
            <person name="Mereny Z."/>
            <person name="Hegedus B."/>
            <person name="Baldrian P."/>
            <person name="Stursova M."/>
            <person name="Weitz H."/>
            <person name="Taylor A."/>
            <person name="Grigoriev I.V."/>
            <person name="Nagy L.G."/>
            <person name="Martin F."/>
            <person name="Kauserud H."/>
        </authorList>
    </citation>
    <scope>NUCLEOTIDE SEQUENCE</scope>
    <source>
        <strain evidence="2">CBHHK173m</strain>
    </source>
</reference>
<evidence type="ECO:0000313" key="2">
    <source>
        <dbReference type="EMBL" id="KAJ7099373.1"/>
    </source>
</evidence>
<comment type="caution">
    <text evidence="2">The sequence shown here is derived from an EMBL/GenBank/DDBJ whole genome shotgun (WGS) entry which is preliminary data.</text>
</comment>
<keyword evidence="1" id="KW-0732">Signal</keyword>
<accession>A0AAD6UDZ4</accession>
<organism evidence="2 3">
    <name type="scientific">Mycena belliarum</name>
    <dbReference type="NCBI Taxonomy" id="1033014"/>
    <lineage>
        <taxon>Eukaryota</taxon>
        <taxon>Fungi</taxon>
        <taxon>Dikarya</taxon>
        <taxon>Basidiomycota</taxon>
        <taxon>Agaricomycotina</taxon>
        <taxon>Agaricomycetes</taxon>
        <taxon>Agaricomycetidae</taxon>
        <taxon>Agaricales</taxon>
        <taxon>Marasmiineae</taxon>
        <taxon>Mycenaceae</taxon>
        <taxon>Mycena</taxon>
    </lineage>
</organism>
<proteinExistence type="predicted"/>
<keyword evidence="3" id="KW-1185">Reference proteome</keyword>
<feature type="signal peptide" evidence="1">
    <location>
        <begin position="1"/>
        <end position="19"/>
    </location>
</feature>
<feature type="chain" id="PRO_5042038997" evidence="1">
    <location>
        <begin position="20"/>
        <end position="238"/>
    </location>
</feature>
<protein>
    <submittedName>
        <fullName evidence="2">Uncharacterized protein</fullName>
    </submittedName>
</protein>
<sequence>MNFLLSLFAALVLIEFASAQTWYFVTFTTPAGSYISSYTGSFVAPTLPQAATYYLWPGLQPRDNAGVLQPVLDGRSGTWWIGDGWCCSNPSLPWGSGFNGTGSCVNAIRKTDWKHPIEVANGKTVQFGLKVNSIQNGTWATTLSSSGGGSATGTFPLPTHPMNQAIMAIELYDVAWTFGQFAFSNVVIVANTTSTAWCTNGPTNYQNAAVVSKSTPVATVSGGQTTCTIASIVLVRPA</sequence>
<evidence type="ECO:0000313" key="3">
    <source>
        <dbReference type="Proteomes" id="UP001222325"/>
    </source>
</evidence>